<dbReference type="EMBL" id="FOIL01000001">
    <property type="protein sequence ID" value="SES88163.1"/>
    <property type="molecule type" value="Genomic_DNA"/>
</dbReference>
<dbReference type="InterPro" id="IPR000182">
    <property type="entry name" value="GNAT_dom"/>
</dbReference>
<dbReference type="Gene3D" id="3.40.630.30">
    <property type="match status" value="1"/>
</dbReference>
<sequence>MKFKLIPIEESDLPVFKKDMQESFKIGAMAWEEDMDEEILPESHINKSLNTKGSVAYKAIVDGEMVGGAIIVINGNRGHLDFLYVKNGIQSKGIGQMIWNTIEERHKNVSCWETCTPYFDTRNLHFYINRCGFKAVEFYNPKHMDPNAPEGDDGEDLFFRFEKEIKE</sequence>
<dbReference type="AlphaFoldDB" id="A0A1I0A385"/>
<dbReference type="InterPro" id="IPR016181">
    <property type="entry name" value="Acyl_CoA_acyltransferase"/>
</dbReference>
<proteinExistence type="predicted"/>
<keyword evidence="2" id="KW-0808">Transferase</keyword>
<protein>
    <submittedName>
        <fullName evidence="2">Acetyltransferase (GNAT) family protein</fullName>
    </submittedName>
</protein>
<dbReference type="CDD" id="cd04301">
    <property type="entry name" value="NAT_SF"/>
    <property type="match status" value="1"/>
</dbReference>
<keyword evidence="3" id="KW-1185">Reference proteome</keyword>
<evidence type="ECO:0000313" key="3">
    <source>
        <dbReference type="Proteomes" id="UP000199820"/>
    </source>
</evidence>
<reference evidence="2 3" key="1">
    <citation type="submission" date="2016-10" db="EMBL/GenBank/DDBJ databases">
        <authorList>
            <person name="de Groot N.N."/>
        </authorList>
    </citation>
    <scope>NUCLEOTIDE SEQUENCE [LARGE SCALE GENOMIC DNA]</scope>
    <source>
        <strain evidence="2 3">KH1P1</strain>
    </source>
</reference>
<dbReference type="GO" id="GO:0016747">
    <property type="term" value="F:acyltransferase activity, transferring groups other than amino-acyl groups"/>
    <property type="evidence" value="ECO:0007669"/>
    <property type="project" value="InterPro"/>
</dbReference>
<evidence type="ECO:0000313" key="2">
    <source>
        <dbReference type="EMBL" id="SES88163.1"/>
    </source>
</evidence>
<organism evidence="2 3">
    <name type="scientific">[Clostridium] aminophilum</name>
    <dbReference type="NCBI Taxonomy" id="1526"/>
    <lineage>
        <taxon>Bacteria</taxon>
        <taxon>Bacillati</taxon>
        <taxon>Bacillota</taxon>
        <taxon>Clostridia</taxon>
        <taxon>Lachnospirales</taxon>
        <taxon>Lachnospiraceae</taxon>
    </lineage>
</organism>
<dbReference type="PROSITE" id="PS51186">
    <property type="entry name" value="GNAT"/>
    <property type="match status" value="1"/>
</dbReference>
<evidence type="ECO:0000259" key="1">
    <source>
        <dbReference type="PROSITE" id="PS51186"/>
    </source>
</evidence>
<feature type="domain" description="N-acetyltransferase" evidence="1">
    <location>
        <begin position="3"/>
        <end position="149"/>
    </location>
</feature>
<dbReference type="OrthoDB" id="9786032at2"/>
<dbReference type="Pfam" id="PF00583">
    <property type="entry name" value="Acetyltransf_1"/>
    <property type="match status" value="1"/>
</dbReference>
<dbReference type="SUPFAM" id="SSF55729">
    <property type="entry name" value="Acyl-CoA N-acyltransferases (Nat)"/>
    <property type="match status" value="1"/>
</dbReference>
<gene>
    <name evidence="2" type="ORF">SAMN04487771_100156</name>
</gene>
<dbReference type="Proteomes" id="UP000199820">
    <property type="component" value="Unassembled WGS sequence"/>
</dbReference>
<name>A0A1I0A385_9FIRM</name>
<accession>A0A1I0A385</accession>
<dbReference type="RefSeq" id="WP_074647666.1">
    <property type="nucleotide sequence ID" value="NZ_FOIL01000001.1"/>
</dbReference>